<name>A0AA38S5C0_9ASTR</name>
<feature type="domain" description="Reverse transcriptase zinc-binding" evidence="1">
    <location>
        <begin position="534"/>
        <end position="619"/>
    </location>
</feature>
<proteinExistence type="predicted"/>
<reference evidence="2" key="1">
    <citation type="submission" date="2023-03" db="EMBL/GenBank/DDBJ databases">
        <title>Chromosome-scale reference genome and RAD-based genetic map of yellow starthistle (Centaurea solstitialis) reveal putative structural variation and QTLs associated with invader traits.</title>
        <authorList>
            <person name="Reatini B."/>
            <person name="Cang F.A."/>
            <person name="Jiang Q."/>
            <person name="Mckibben M.T.W."/>
            <person name="Barker M.S."/>
            <person name="Rieseberg L.H."/>
            <person name="Dlugosch K.M."/>
        </authorList>
    </citation>
    <scope>NUCLEOTIDE SEQUENCE</scope>
    <source>
        <strain evidence="2">CAN-66</strain>
        <tissue evidence="2">Leaf</tissue>
    </source>
</reference>
<comment type="caution">
    <text evidence="2">The sequence shown here is derived from an EMBL/GenBank/DDBJ whole genome shotgun (WGS) entry which is preliminary data.</text>
</comment>
<accession>A0AA38S5C0</accession>
<gene>
    <name evidence="2" type="ORF">OSB04_un000909</name>
</gene>
<evidence type="ECO:0000313" key="2">
    <source>
        <dbReference type="EMBL" id="KAJ9535929.1"/>
    </source>
</evidence>
<evidence type="ECO:0000313" key="3">
    <source>
        <dbReference type="Proteomes" id="UP001172457"/>
    </source>
</evidence>
<dbReference type="InterPro" id="IPR026960">
    <property type="entry name" value="RVT-Znf"/>
</dbReference>
<dbReference type="PANTHER" id="PTHR33116">
    <property type="entry name" value="REVERSE TRANSCRIPTASE ZINC-BINDING DOMAIN-CONTAINING PROTEIN-RELATED-RELATED"/>
    <property type="match status" value="1"/>
</dbReference>
<keyword evidence="3" id="KW-1185">Reference proteome</keyword>
<protein>
    <recommendedName>
        <fullName evidence="1">Reverse transcriptase zinc-binding domain-containing protein</fullName>
    </recommendedName>
</protein>
<dbReference type="Pfam" id="PF13966">
    <property type="entry name" value="zf-RVT"/>
    <property type="match status" value="2"/>
</dbReference>
<dbReference type="AlphaFoldDB" id="A0AA38S5C0"/>
<dbReference type="Proteomes" id="UP001172457">
    <property type="component" value="Unassembled WGS sequence"/>
</dbReference>
<organism evidence="2 3">
    <name type="scientific">Centaurea solstitialis</name>
    <name type="common">yellow star-thistle</name>
    <dbReference type="NCBI Taxonomy" id="347529"/>
    <lineage>
        <taxon>Eukaryota</taxon>
        <taxon>Viridiplantae</taxon>
        <taxon>Streptophyta</taxon>
        <taxon>Embryophyta</taxon>
        <taxon>Tracheophyta</taxon>
        <taxon>Spermatophyta</taxon>
        <taxon>Magnoliopsida</taxon>
        <taxon>eudicotyledons</taxon>
        <taxon>Gunneridae</taxon>
        <taxon>Pentapetalae</taxon>
        <taxon>asterids</taxon>
        <taxon>campanulids</taxon>
        <taxon>Asterales</taxon>
        <taxon>Asteraceae</taxon>
        <taxon>Carduoideae</taxon>
        <taxon>Cardueae</taxon>
        <taxon>Centaureinae</taxon>
        <taxon>Centaurea</taxon>
    </lineage>
</organism>
<dbReference type="PANTHER" id="PTHR33116:SF84">
    <property type="entry name" value="RNA-DIRECTED DNA POLYMERASE"/>
    <property type="match status" value="1"/>
</dbReference>
<dbReference type="EMBL" id="JARYMX010000093">
    <property type="protein sequence ID" value="KAJ9535929.1"/>
    <property type="molecule type" value="Genomic_DNA"/>
</dbReference>
<feature type="domain" description="Reverse transcriptase zinc-binding" evidence="1">
    <location>
        <begin position="103"/>
        <end position="188"/>
    </location>
</feature>
<sequence length="686" mass="79453">MMGIRSEIRRFVRVRIRNGQTANAWEDNWLSCGPLSGFVTTRFIHGRGLSVTTTVRQLLDTFHDGWPDLWTTTFSILESVDLPMIVHDSDDVVCWDAAQNGDFSVHQVYESLIGHLELVAWTSSVWFKGHIPKHSFCMWVACLHRLPTQDRIAEWKHEPPDLLCSLCGLVRDSHDHLFFECTFSRQVWLKIMDEVDWFDFPCSWSAIVDALTEADTAPKSLTHQLALAASVYFVWSERNQRLFTDKRNPVPYIVQQILSTVFDRVAWKHRKKLNSPDGDVQSVEVLKKALSIFEAKSGLSANLDKSEVFFGNVPLDTWNAIRTCLPFRNGIFPIRYLGVPLSPVRLKRSDYGTLILKVKNRIQNWKAKFLSFGGRMQLINSVLHSLQLYWMGVFNFPAAVIHEIEGLFRSFLWHQDVMGRGNCRVAWDMVCKPKANGGLGFKRLGWWNKALLAQHLWDLATKRESLWVRWVLCDAFKGANMWIALADLGEAFQGHWPVTWINRFDQLSNIAFPALEDTRDAISWLDDANPVEDFKVSMAYKAIQGEQMEVPWHRMVWFKGCIPKHAFCLWLACWRRLPTQDRMMAWKEEPPDYSCSLCKSCVDSHSHLFFMCSFANEVWKEVTLAIGWQNAPMAWDDMLLLMSDQATAPKRLIRNLLFRPRFMRYGLKGINGYSRRSDALRFKLQS</sequence>
<evidence type="ECO:0000259" key="1">
    <source>
        <dbReference type="Pfam" id="PF13966"/>
    </source>
</evidence>